<evidence type="ECO:0000259" key="5">
    <source>
        <dbReference type="PROSITE" id="PS50109"/>
    </source>
</evidence>
<dbReference type="InterPro" id="IPR029016">
    <property type="entry name" value="GAF-like_dom_sf"/>
</dbReference>
<accession>A0ABT5EAH6</accession>
<dbReference type="Pfam" id="PF01590">
    <property type="entry name" value="GAF"/>
    <property type="match status" value="1"/>
</dbReference>
<dbReference type="EC" id="2.7.13.3" evidence="2"/>
<dbReference type="CDD" id="cd16922">
    <property type="entry name" value="HATPase_EvgS-ArcB-TorS-like"/>
    <property type="match status" value="1"/>
</dbReference>
<dbReference type="Pfam" id="PF00512">
    <property type="entry name" value="HisKA"/>
    <property type="match status" value="1"/>
</dbReference>
<dbReference type="InterPro" id="IPR000719">
    <property type="entry name" value="Prot_kinase_dom"/>
</dbReference>
<dbReference type="SUPFAM" id="SSF56112">
    <property type="entry name" value="Protein kinase-like (PK-like)"/>
    <property type="match status" value="1"/>
</dbReference>
<dbReference type="InterPro" id="IPR003018">
    <property type="entry name" value="GAF"/>
</dbReference>
<dbReference type="PANTHER" id="PTHR43642">
    <property type="entry name" value="HYBRID SIGNAL TRANSDUCTION HISTIDINE KINASE G"/>
    <property type="match status" value="1"/>
</dbReference>
<evidence type="ECO:0000256" key="1">
    <source>
        <dbReference type="ARBA" id="ARBA00000085"/>
    </source>
</evidence>
<comment type="catalytic activity">
    <reaction evidence="1">
        <text>ATP + protein L-histidine = ADP + protein N-phospho-L-histidine.</text>
        <dbReference type="EC" id="2.7.13.3"/>
    </reaction>
</comment>
<protein>
    <recommendedName>
        <fullName evidence="2">histidine kinase</fullName>
        <ecNumber evidence="2">2.7.13.3</ecNumber>
    </recommendedName>
</protein>
<dbReference type="InterPro" id="IPR053159">
    <property type="entry name" value="Hybrid_Histidine_Kinase"/>
</dbReference>
<evidence type="ECO:0000259" key="4">
    <source>
        <dbReference type="PROSITE" id="PS50011"/>
    </source>
</evidence>
<feature type="domain" description="Protein kinase" evidence="4">
    <location>
        <begin position="4"/>
        <end position="277"/>
    </location>
</feature>
<dbReference type="SUPFAM" id="SSF55874">
    <property type="entry name" value="ATPase domain of HSP90 chaperone/DNA topoisomerase II/histidine kinase"/>
    <property type="match status" value="1"/>
</dbReference>
<dbReference type="Pfam" id="PF13191">
    <property type="entry name" value="AAA_16"/>
    <property type="match status" value="1"/>
</dbReference>
<dbReference type="Pfam" id="PF02518">
    <property type="entry name" value="HATPase_c"/>
    <property type="match status" value="1"/>
</dbReference>
<comment type="caution">
    <text evidence="6">The sequence shown here is derived from an EMBL/GenBank/DDBJ whole genome shotgun (WGS) entry which is preliminary data.</text>
</comment>
<dbReference type="InterPro" id="IPR036890">
    <property type="entry name" value="HATPase_C_sf"/>
</dbReference>
<dbReference type="SUPFAM" id="SSF47384">
    <property type="entry name" value="Homodimeric domain of signal transducing histidine kinase"/>
    <property type="match status" value="1"/>
</dbReference>
<keyword evidence="3" id="KW-0597">Phosphoprotein</keyword>
<dbReference type="InterPro" id="IPR027417">
    <property type="entry name" value="P-loop_NTPase"/>
</dbReference>
<dbReference type="InterPro" id="IPR003661">
    <property type="entry name" value="HisK_dim/P_dom"/>
</dbReference>
<evidence type="ECO:0000256" key="2">
    <source>
        <dbReference type="ARBA" id="ARBA00012438"/>
    </source>
</evidence>
<evidence type="ECO:0000256" key="3">
    <source>
        <dbReference type="ARBA" id="ARBA00022553"/>
    </source>
</evidence>
<dbReference type="SMART" id="SM00065">
    <property type="entry name" value="GAF"/>
    <property type="match status" value="1"/>
</dbReference>
<dbReference type="InterPro" id="IPR036097">
    <property type="entry name" value="HisK_dim/P_sf"/>
</dbReference>
<feature type="domain" description="Histidine kinase" evidence="5">
    <location>
        <begin position="1483"/>
        <end position="1701"/>
    </location>
</feature>
<dbReference type="Gene3D" id="1.10.510.10">
    <property type="entry name" value="Transferase(Phosphotransferase) domain 1"/>
    <property type="match status" value="1"/>
</dbReference>
<reference evidence="6 7" key="1">
    <citation type="submission" date="2022-11" db="EMBL/GenBank/DDBJ databases">
        <title>Minimal conservation of predation-associated metabolite biosynthetic gene clusters underscores biosynthetic potential of Myxococcota including descriptions for ten novel species: Archangium lansinium sp. nov., Myxococcus landrumus sp. nov., Nannocystis bai.</title>
        <authorList>
            <person name="Ahearne A."/>
            <person name="Stevens C."/>
            <person name="Dowd S."/>
        </authorList>
    </citation>
    <scope>NUCLEOTIDE SEQUENCE [LARGE SCALE GENOMIC DNA]</scope>
    <source>
        <strain evidence="6 7">BB15-2</strain>
    </source>
</reference>
<dbReference type="EMBL" id="JAQNDL010000004">
    <property type="protein sequence ID" value="MDC0722864.1"/>
    <property type="molecule type" value="Genomic_DNA"/>
</dbReference>
<name>A0ABT5EAH6_9BACT</name>
<dbReference type="RefSeq" id="WP_272091402.1">
    <property type="nucleotide sequence ID" value="NZ_JAQNDL010000004.1"/>
</dbReference>
<dbReference type="Proteomes" id="UP001221686">
    <property type="component" value="Unassembled WGS sequence"/>
</dbReference>
<dbReference type="SMART" id="SM00220">
    <property type="entry name" value="S_TKc"/>
    <property type="match status" value="1"/>
</dbReference>
<dbReference type="InterPro" id="IPR011009">
    <property type="entry name" value="Kinase-like_dom_sf"/>
</dbReference>
<dbReference type="Gene3D" id="3.30.565.10">
    <property type="entry name" value="Histidine kinase-like ATPase, C-terminal domain"/>
    <property type="match status" value="1"/>
</dbReference>
<gene>
    <name evidence="6" type="ORF">POL25_38595</name>
</gene>
<dbReference type="InterPro" id="IPR003594">
    <property type="entry name" value="HATPase_dom"/>
</dbReference>
<dbReference type="InterPro" id="IPR005467">
    <property type="entry name" value="His_kinase_dom"/>
</dbReference>
<evidence type="ECO:0000313" key="7">
    <source>
        <dbReference type="Proteomes" id="UP001221686"/>
    </source>
</evidence>
<dbReference type="SMART" id="SM00388">
    <property type="entry name" value="HisKA"/>
    <property type="match status" value="1"/>
</dbReference>
<dbReference type="PRINTS" id="PR00344">
    <property type="entry name" value="BCTRLSENSOR"/>
</dbReference>
<dbReference type="Pfam" id="PF00069">
    <property type="entry name" value="Pkinase"/>
    <property type="match status" value="1"/>
</dbReference>
<dbReference type="PANTHER" id="PTHR43642:SF1">
    <property type="entry name" value="HYBRID SIGNAL TRANSDUCTION HISTIDINE KINASE G"/>
    <property type="match status" value="1"/>
</dbReference>
<dbReference type="InterPro" id="IPR004358">
    <property type="entry name" value="Sig_transdc_His_kin-like_C"/>
</dbReference>
<dbReference type="Gene3D" id="3.40.50.300">
    <property type="entry name" value="P-loop containing nucleotide triphosphate hydrolases"/>
    <property type="match status" value="1"/>
</dbReference>
<evidence type="ECO:0000313" key="6">
    <source>
        <dbReference type="EMBL" id="MDC0722864.1"/>
    </source>
</evidence>
<dbReference type="Gene3D" id="3.30.450.40">
    <property type="match status" value="1"/>
</dbReference>
<organism evidence="6 7">
    <name type="scientific">Nannocystis bainbridge</name>
    <dbReference type="NCBI Taxonomy" id="2995303"/>
    <lineage>
        <taxon>Bacteria</taxon>
        <taxon>Pseudomonadati</taxon>
        <taxon>Myxococcota</taxon>
        <taxon>Polyangia</taxon>
        <taxon>Nannocystales</taxon>
        <taxon>Nannocystaceae</taxon>
        <taxon>Nannocystis</taxon>
    </lineage>
</organism>
<dbReference type="SMART" id="SM00387">
    <property type="entry name" value="HATPase_c"/>
    <property type="match status" value="1"/>
</dbReference>
<keyword evidence="7" id="KW-1185">Reference proteome</keyword>
<dbReference type="Gene3D" id="1.10.287.130">
    <property type="match status" value="1"/>
</dbReference>
<dbReference type="InterPro" id="IPR041664">
    <property type="entry name" value="AAA_16"/>
</dbReference>
<dbReference type="PROSITE" id="PS50109">
    <property type="entry name" value="HIS_KIN"/>
    <property type="match status" value="1"/>
</dbReference>
<dbReference type="CDD" id="cd00082">
    <property type="entry name" value="HisKA"/>
    <property type="match status" value="1"/>
</dbReference>
<proteinExistence type="predicted"/>
<dbReference type="SUPFAM" id="SSF52540">
    <property type="entry name" value="P-loop containing nucleoside triphosphate hydrolases"/>
    <property type="match status" value="1"/>
</dbReference>
<dbReference type="SUPFAM" id="SSF55781">
    <property type="entry name" value="GAF domain-like"/>
    <property type="match status" value="1"/>
</dbReference>
<dbReference type="PROSITE" id="PS50011">
    <property type="entry name" value="PROTEIN_KINASE_DOM"/>
    <property type="match status" value="1"/>
</dbReference>
<sequence length="1708" mass="184037">MHERRAEERLGMPGFRVVESLVATPQWQVVRATREDGTLMLLKLSIGDAGAGVFAELEREHAVAGVLADPGILQTPGLEWHGSRLALIYEPFAGVPVRVEDPRWRDEAATLALAIAVTETLVRVHAAGAIHAGLSPAAIWIDSSGTVKLGELARAEVAGAIGPAPADALTGPIGFLAPEQSGRTRHPPDARADLYALGAVLYALLSGAPPFVDDDPLELLHAHLTRLPAPLKDMAPTVSPALAAIVHTLLAKNREDRYASAAALLLDLRAACAHPEGAPFEPRRDAPLRLPDSLYGRDEALLRLRQAFTRASEGDSAVCLLAAPSGGGKTALVQELAGELAERARFAAGKFEPQRSSEPFSALSQAFGGLLRHALSGRESEVAKWRERLRRGVGPGLPVIAELLPELQAIVGAQPPPAPLSAGERLQRLQLTLQRFVACFAAADCPLVLFLDDVQWADAASLRLCEALAASVEVRHLLLIEAFRDNEAAPGTPLHAHLTALRGLTPAPVEVALGSLGVDEVEHLLRDVLGGGPVRPLADELLRRTGGNPLFVREYLRFLHREARLRFDAAAGAWTWALAGVDAASVPETVADLFGATLRKLPAPTLQALKVAACIGARFDLALLASVLGCDRDEAVVRLRPALDLDLVAAAGPGLMRFFHDRVRQTADALVDPDDRPALHLAIAHVLLARDGGDASEVLFDRVAHLRRAEPRLHDPALRRRAAELHLQAARRARASTSHDAALAHVLGGLLLLGDPSDGVSPVDVATWVPGDPLGFDLQFERATCEYLRGAIDRADACLDALADRELSTRERAHVQALRVTVHVTAGRIHAAIEAGREGLRLLGVDLPEGEDARRAAIASELSALHDDLSSRPFLALMDAPPLQDPGHRAALEILQELLTPANMTMPDLYALLITKQVRITIDHGHTDLSAFTYVIFGFFLATVRRSYGEAEAFGRFARELNERRGSPELRCRLGFVFASYTHFSRPLVEVVEDLQRSRRDGLESGDYNYLSFACSHQIIAMLSLGRPLAEVAAAADEALLLMERTRVASSRAVLTVARQFVAALVGDTVAPHALSDPGFDETSFCERLRRDSLTFALRWYYLARLQLGVLFGRTEEALALLEEVGPGIQAGYGFYFTTELPLFGALVAAAAAGRSIARDEALRRWIDPFHEQLVEWSESAPETYEHRARLVEAERARLCGDHDGAGVAYDQALRLAVDHGFAWHAALAAELAGRYYAAIGRTHVSQMLLRDASERYARWGAHPKAAQLRRELPHAAALEPMAAFVPRAAQAELDLRSVLRASQAFAAELRFEDLIHTVMRIVVLTAGASRGVLVLQEHHGLAVVGEFAADGDARTQLALQPLEASPRVPAVPIRLAFRTGEIVTLDDPDIAAALAADPVFAELRPQSLVCLPLVLRGQRLGALYLENRVTAGAFTPARIETLHLLSSQIATSIEHARLVARLQEAREAAESASRAKSTFLANMSHELRTPLNAIIGYAELLAEVAEDRGDGELQADIGRVQRAGSHLLGVISDILDLSKIEADKLEISLQSFAVAPLVHEVAEAVRPLMQRAANDFVVEVADDLGDMHSDPVRLRQVLLNLLSNAAKFTQAGTVSLRVRRDGERMVFAVDDTGIGMTAEETQRVFEAFHQADSSAARRAGGTGLGLTITRRLCELLGGRVSVVSTPGQGSVFTIELPAAGPAAPASA</sequence>